<dbReference type="EnsemblMetazoa" id="ASIC008463-RA">
    <property type="protein sequence ID" value="ASIC008463-PA"/>
    <property type="gene ID" value="ASIC008463"/>
</dbReference>
<proteinExistence type="predicted"/>
<accession>A0A084VSH9</accession>
<dbReference type="VEuPathDB" id="VectorBase:ASIC008463"/>
<evidence type="ECO:0000313" key="3">
    <source>
        <dbReference type="EnsemblMetazoa" id="ASIC008463-PA"/>
    </source>
</evidence>
<reference evidence="3" key="2">
    <citation type="submission" date="2020-05" db="UniProtKB">
        <authorList>
            <consortium name="EnsemblMetazoa"/>
        </authorList>
    </citation>
    <scope>IDENTIFICATION</scope>
</reference>
<evidence type="ECO:0000313" key="2">
    <source>
        <dbReference type="EMBL" id="KFB40923.1"/>
    </source>
</evidence>
<evidence type="ECO:0000256" key="1">
    <source>
        <dbReference type="SAM" id="MobiDB-lite"/>
    </source>
</evidence>
<protein>
    <submittedName>
        <fullName evidence="2 3">Lysophosphatidic acid phosphatase type 6-like protein</fullName>
    </submittedName>
</protein>
<evidence type="ECO:0000313" key="4">
    <source>
        <dbReference type="Proteomes" id="UP000030765"/>
    </source>
</evidence>
<reference evidence="2 4" key="1">
    <citation type="journal article" date="2014" name="BMC Genomics">
        <title>Genome sequence of Anopheles sinensis provides insight into genetics basis of mosquito competence for malaria parasites.</title>
        <authorList>
            <person name="Zhou D."/>
            <person name="Zhang D."/>
            <person name="Ding G."/>
            <person name="Shi L."/>
            <person name="Hou Q."/>
            <person name="Ye Y."/>
            <person name="Xu Y."/>
            <person name="Zhou H."/>
            <person name="Xiong C."/>
            <person name="Li S."/>
            <person name="Yu J."/>
            <person name="Hong S."/>
            <person name="Yu X."/>
            <person name="Zou P."/>
            <person name="Chen C."/>
            <person name="Chang X."/>
            <person name="Wang W."/>
            <person name="Lv Y."/>
            <person name="Sun Y."/>
            <person name="Ma L."/>
            <person name="Shen B."/>
            <person name="Zhu C."/>
        </authorList>
    </citation>
    <scope>NUCLEOTIDE SEQUENCE [LARGE SCALE GENOMIC DNA]</scope>
</reference>
<dbReference type="EMBL" id="KE525051">
    <property type="protein sequence ID" value="KFB40923.1"/>
    <property type="molecule type" value="Genomic_DNA"/>
</dbReference>
<dbReference type="AlphaFoldDB" id="A0A084VSH9"/>
<dbReference type="EMBL" id="ATLV01016024">
    <property type="status" value="NOT_ANNOTATED_CDS"/>
    <property type="molecule type" value="Genomic_DNA"/>
</dbReference>
<gene>
    <name evidence="2" type="ORF">ZHAS_00008463</name>
</gene>
<dbReference type="Proteomes" id="UP000030765">
    <property type="component" value="Unassembled WGS sequence"/>
</dbReference>
<feature type="region of interest" description="Disordered" evidence="1">
    <location>
        <begin position="42"/>
        <end position="62"/>
    </location>
</feature>
<name>A0A084VSH9_ANOSI</name>
<keyword evidence="4" id="KW-1185">Reference proteome</keyword>
<sequence length="62" mass="6885">MAGDITSVSRRVAFCVGRCFRRVRTTPTTIVPAELRVVSVRSHRRSDDGRSHMAGIFQRAGP</sequence>
<organism evidence="2">
    <name type="scientific">Anopheles sinensis</name>
    <name type="common">Mosquito</name>
    <dbReference type="NCBI Taxonomy" id="74873"/>
    <lineage>
        <taxon>Eukaryota</taxon>
        <taxon>Metazoa</taxon>
        <taxon>Ecdysozoa</taxon>
        <taxon>Arthropoda</taxon>
        <taxon>Hexapoda</taxon>
        <taxon>Insecta</taxon>
        <taxon>Pterygota</taxon>
        <taxon>Neoptera</taxon>
        <taxon>Endopterygota</taxon>
        <taxon>Diptera</taxon>
        <taxon>Nematocera</taxon>
        <taxon>Culicoidea</taxon>
        <taxon>Culicidae</taxon>
        <taxon>Anophelinae</taxon>
        <taxon>Anopheles</taxon>
    </lineage>
</organism>